<accession>A0ABW8NFB9</accession>
<keyword evidence="1 2" id="KW-0732">Signal</keyword>
<dbReference type="EMBL" id="JBBKTX010000004">
    <property type="protein sequence ID" value="MFK4751653.1"/>
    <property type="molecule type" value="Genomic_DNA"/>
</dbReference>
<organism evidence="3 4">
    <name type="scientific">Oceanobacter antarcticus</name>
    <dbReference type="NCBI Taxonomy" id="3133425"/>
    <lineage>
        <taxon>Bacteria</taxon>
        <taxon>Pseudomonadati</taxon>
        <taxon>Pseudomonadota</taxon>
        <taxon>Gammaproteobacteria</taxon>
        <taxon>Oceanospirillales</taxon>
        <taxon>Oceanospirillaceae</taxon>
        <taxon>Oceanobacter</taxon>
    </lineage>
</organism>
<evidence type="ECO:0000313" key="3">
    <source>
        <dbReference type="EMBL" id="MFK4751653.1"/>
    </source>
</evidence>
<feature type="chain" id="PRO_5045970596" evidence="2">
    <location>
        <begin position="25"/>
        <end position="350"/>
    </location>
</feature>
<evidence type="ECO:0000256" key="2">
    <source>
        <dbReference type="SAM" id="SignalP"/>
    </source>
</evidence>
<dbReference type="PANTHER" id="PTHR33376:SF15">
    <property type="entry name" value="BLL6794 PROTEIN"/>
    <property type="match status" value="1"/>
</dbReference>
<protein>
    <submittedName>
        <fullName evidence="3">TRAP transporter substrate-binding protein</fullName>
    </submittedName>
</protein>
<name>A0ABW8NFB9_9GAMM</name>
<dbReference type="Proteomes" id="UP001620597">
    <property type="component" value="Unassembled WGS sequence"/>
</dbReference>
<evidence type="ECO:0000313" key="4">
    <source>
        <dbReference type="Proteomes" id="UP001620597"/>
    </source>
</evidence>
<dbReference type="Gene3D" id="3.40.190.170">
    <property type="entry name" value="Bacterial extracellular solute-binding protein, family 7"/>
    <property type="match status" value="1"/>
</dbReference>
<keyword evidence="4" id="KW-1185">Reference proteome</keyword>
<dbReference type="PANTHER" id="PTHR33376">
    <property type="match status" value="1"/>
</dbReference>
<dbReference type="InterPro" id="IPR038404">
    <property type="entry name" value="TRAP_DctP_sf"/>
</dbReference>
<dbReference type="Pfam" id="PF03480">
    <property type="entry name" value="DctP"/>
    <property type="match status" value="1"/>
</dbReference>
<sequence length="350" mass="38411">MKLKNLFLTLSLTVAGMAALNTQAAEPEFTFKLHHFLTPLSATHQKMMVPWADKVMAESQGRIKIDIYPAMQLGGKPPQLFDQARKGVADIVWTVGGYTPGRFPKAGAFELPFMPASAEATSMALQEYAETEMQDELSDVRLLAIHTHAPGALHSRSKLIKTAADMEGLKMRAPNKAMAEAFGIMGGSPVFMPVPALPSALSKGVVDVAVMPFEVVNPLKIQQLAPNHTEIKGERGLYTQFFLFAMNKKAYEQLPADLQKVIDNNSGIDEARRLGHEMDLAELPGYAASHAENNPFYTLTPEETANWKRMMQPVTDDWIADMTDDGKDGAALYQNAVNLITKYEKVVSGS</sequence>
<comment type="caution">
    <text evidence="3">The sequence shown here is derived from an EMBL/GenBank/DDBJ whole genome shotgun (WGS) entry which is preliminary data.</text>
</comment>
<dbReference type="CDD" id="cd13665">
    <property type="entry name" value="PBP2_TRAP_Dctp3_4"/>
    <property type="match status" value="1"/>
</dbReference>
<evidence type="ECO:0000256" key="1">
    <source>
        <dbReference type="ARBA" id="ARBA00022729"/>
    </source>
</evidence>
<feature type="signal peptide" evidence="2">
    <location>
        <begin position="1"/>
        <end position="24"/>
    </location>
</feature>
<gene>
    <name evidence="3" type="ORF">WG929_04430</name>
</gene>
<dbReference type="InterPro" id="IPR018389">
    <property type="entry name" value="DctP_fam"/>
</dbReference>
<reference evidence="3 4" key="1">
    <citation type="submission" date="2024-03" db="EMBL/GenBank/DDBJ databases">
        <title>High-quality draft genome sequence of Oceanobacter sp. wDCs-4.</title>
        <authorList>
            <person name="Dong C."/>
        </authorList>
    </citation>
    <scope>NUCLEOTIDE SEQUENCE [LARGE SCALE GENOMIC DNA]</scope>
    <source>
        <strain evidence="4">wDCs-4</strain>
    </source>
</reference>
<dbReference type="NCBIfam" id="NF037995">
    <property type="entry name" value="TRAP_S1"/>
    <property type="match status" value="1"/>
</dbReference>
<dbReference type="RefSeq" id="WP_416205057.1">
    <property type="nucleotide sequence ID" value="NZ_JBBKTX010000004.1"/>
</dbReference>
<proteinExistence type="predicted"/>